<dbReference type="GO" id="GO:0055085">
    <property type="term" value="P:transmembrane transport"/>
    <property type="evidence" value="ECO:0007669"/>
    <property type="project" value="InterPro"/>
</dbReference>
<evidence type="ECO:0000256" key="2">
    <source>
        <dbReference type="ARBA" id="ARBA00022448"/>
    </source>
</evidence>
<feature type="transmembrane region" description="Helical" evidence="8">
    <location>
        <begin position="506"/>
        <end position="529"/>
    </location>
</feature>
<dbReference type="GO" id="GO:0005886">
    <property type="term" value="C:plasma membrane"/>
    <property type="evidence" value="ECO:0007669"/>
    <property type="project" value="UniProtKB-SubCell"/>
</dbReference>
<dbReference type="PROSITE" id="PS50928">
    <property type="entry name" value="ABC_TM1"/>
    <property type="match status" value="2"/>
</dbReference>
<dbReference type="OrthoDB" id="28023at2157"/>
<evidence type="ECO:0000313" key="13">
    <source>
        <dbReference type="Proteomes" id="UP000296733"/>
    </source>
</evidence>
<keyword evidence="6 8" id="KW-1133">Transmembrane helix</keyword>
<dbReference type="Pfam" id="PF00528">
    <property type="entry name" value="BPD_transp_1"/>
    <property type="match status" value="2"/>
</dbReference>
<dbReference type="InterPro" id="IPR000515">
    <property type="entry name" value="MetI-like"/>
</dbReference>
<feature type="transmembrane region" description="Helical" evidence="8">
    <location>
        <begin position="341"/>
        <end position="364"/>
    </location>
</feature>
<evidence type="ECO:0000256" key="7">
    <source>
        <dbReference type="ARBA" id="ARBA00023136"/>
    </source>
</evidence>
<evidence type="ECO:0000256" key="3">
    <source>
        <dbReference type="ARBA" id="ARBA00022475"/>
    </source>
</evidence>
<evidence type="ECO:0000256" key="5">
    <source>
        <dbReference type="ARBA" id="ARBA00022692"/>
    </source>
</evidence>
<reference evidence="10 13" key="2">
    <citation type="journal article" date="2019" name="Nat. Commun.">
        <title>A new type of DNA phosphorothioation-based antiviral system in archaea.</title>
        <authorList>
            <person name="Xiong L."/>
            <person name="Liu S."/>
            <person name="Chen S."/>
            <person name="Xiao Y."/>
            <person name="Zhu B."/>
            <person name="Gao Y."/>
            <person name="Zhang Y."/>
            <person name="Chen B."/>
            <person name="Luo J."/>
            <person name="Deng Z."/>
            <person name="Chen X."/>
            <person name="Wang L."/>
            <person name="Chen S."/>
        </authorList>
    </citation>
    <scope>NUCLEOTIDE SEQUENCE [LARGE SCALE GENOMIC DNA]</scope>
    <source>
        <strain evidence="10 13">CGMCC 1.10331</strain>
    </source>
</reference>
<keyword evidence="7 8" id="KW-0472">Membrane</keyword>
<accession>A0A1H5SSH9</accession>
<keyword evidence="3" id="KW-1003">Cell membrane</keyword>
<feature type="transmembrane region" description="Helical" evidence="8">
    <location>
        <begin position="68"/>
        <end position="92"/>
    </location>
</feature>
<protein>
    <submittedName>
        <fullName evidence="10">Iron ABC transporter permease</fullName>
    </submittedName>
    <submittedName>
        <fullName evidence="11">Iron(III) transport system permease protein</fullName>
    </submittedName>
</protein>
<evidence type="ECO:0000256" key="1">
    <source>
        <dbReference type="ARBA" id="ARBA00004429"/>
    </source>
</evidence>
<dbReference type="Proteomes" id="UP000296733">
    <property type="component" value="Chromosome"/>
</dbReference>
<name>A0A1H5SSH9_9EURY</name>
<evidence type="ECO:0000259" key="9">
    <source>
        <dbReference type="PROSITE" id="PS50928"/>
    </source>
</evidence>
<evidence type="ECO:0000256" key="6">
    <source>
        <dbReference type="ARBA" id="ARBA00022989"/>
    </source>
</evidence>
<dbReference type="CDD" id="cd06261">
    <property type="entry name" value="TM_PBP2"/>
    <property type="match status" value="2"/>
</dbReference>
<feature type="domain" description="ABC transmembrane type-1" evidence="9">
    <location>
        <begin position="338"/>
        <end position="528"/>
    </location>
</feature>
<evidence type="ECO:0000313" key="11">
    <source>
        <dbReference type="EMBL" id="SEF53583.1"/>
    </source>
</evidence>
<feature type="transmembrane region" description="Helical" evidence="8">
    <location>
        <begin position="24"/>
        <end position="45"/>
    </location>
</feature>
<dbReference type="PANTHER" id="PTHR43357:SF3">
    <property type="entry name" value="FE(3+)-TRANSPORT SYSTEM PERMEASE PROTEIN FBPB 2"/>
    <property type="match status" value="1"/>
</dbReference>
<reference evidence="11 12" key="1">
    <citation type="submission" date="2016-10" db="EMBL/GenBank/DDBJ databases">
        <authorList>
            <person name="de Groot N.N."/>
        </authorList>
    </citation>
    <scope>NUCLEOTIDE SEQUENCE [LARGE SCALE GENOMIC DNA]</scope>
    <source>
        <strain evidence="11 12">CGMCC 1.10331</strain>
    </source>
</reference>
<dbReference type="PANTHER" id="PTHR43357">
    <property type="entry name" value="INNER MEMBRANE ABC TRANSPORTER PERMEASE PROTEIN YDCV"/>
    <property type="match status" value="1"/>
</dbReference>
<gene>
    <name evidence="10" type="ORF">DV707_07385</name>
    <name evidence="11" type="ORF">SAMN04488133_0067</name>
</gene>
<evidence type="ECO:0000256" key="4">
    <source>
        <dbReference type="ARBA" id="ARBA00022519"/>
    </source>
</evidence>
<comment type="similarity">
    <text evidence="8">Belongs to the binding-protein-dependent transport system permease family.</text>
</comment>
<sequence length="537" mass="57473">MATEHRTTADDDAGEADEQTRLPLGVSVAAAAVAAAVLLPVLWLIKTSLDVGFAEATALLTRPTTLEVLLNSAVLVVLTTTACVVIGVPLAYLTVRTDLPFRRFWTVVVSLPLVIPSYVGAFAFVSAFGPQGGFQRLLAPIGIERIPEIYGLEGTVLILTLYTYPYVYITARASLKSMDTTLIDAARTLEHDRWETFRRVTVPQIRPAVAAGALLSGLYVLADFGTPSIMRYDVFTRVIFVEFGTFGRDTATLLSLQLVAVTVFILWLESRVRGEERTTAGGRSRAVVSLGGWRYPAMGFAAAIAGLALVVPLVILLSWLGTASATVNQSLAFQWSYAANSVVIATAAAAVAVVAGLPVAYLSARYDGLLPTAFERISYVGYAVPGVVLGLALVFFGSQYATPIYQTLYLLVFAYVIRFLPQSVGSLRASFLSVDPALPEAARTLGQTSAGAFRYVTLPLVAPGLFGGAALVFLTTMKELPATLLLRPSGFTTLVTHIWTAYESGYFGQAAVPALVLLFVSGLSMLVILRQEGYDVK</sequence>
<keyword evidence="12" id="KW-1185">Reference proteome</keyword>
<feature type="transmembrane region" description="Helical" evidence="8">
    <location>
        <begin position="300"/>
        <end position="321"/>
    </location>
</feature>
<keyword evidence="4" id="KW-0997">Cell inner membrane</keyword>
<feature type="transmembrane region" description="Helical" evidence="8">
    <location>
        <begin position="403"/>
        <end position="420"/>
    </location>
</feature>
<dbReference type="InterPro" id="IPR035906">
    <property type="entry name" value="MetI-like_sf"/>
</dbReference>
<dbReference type="EMBL" id="CP031311">
    <property type="protein sequence ID" value="QCC47496.1"/>
    <property type="molecule type" value="Genomic_DNA"/>
</dbReference>
<keyword evidence="5 8" id="KW-0812">Transmembrane</keyword>
<feature type="transmembrane region" description="Helical" evidence="8">
    <location>
        <begin position="104"/>
        <end position="129"/>
    </location>
</feature>
<evidence type="ECO:0000313" key="12">
    <source>
        <dbReference type="Proteomes" id="UP000236740"/>
    </source>
</evidence>
<feature type="domain" description="ABC transmembrane type-1" evidence="9">
    <location>
        <begin position="69"/>
        <end position="269"/>
    </location>
</feature>
<organism evidence="11 12">
    <name type="scientific">Halobellus limi</name>
    <dbReference type="NCBI Taxonomy" id="699433"/>
    <lineage>
        <taxon>Archaea</taxon>
        <taxon>Methanobacteriati</taxon>
        <taxon>Methanobacteriota</taxon>
        <taxon>Stenosarchaea group</taxon>
        <taxon>Halobacteria</taxon>
        <taxon>Halobacteriales</taxon>
        <taxon>Haloferacaceae</taxon>
        <taxon>Halobellus</taxon>
    </lineage>
</organism>
<dbReference type="Proteomes" id="UP000236740">
    <property type="component" value="Unassembled WGS sequence"/>
</dbReference>
<dbReference type="GeneID" id="39857900"/>
<feature type="transmembrane region" description="Helical" evidence="8">
    <location>
        <begin position="376"/>
        <end position="397"/>
    </location>
</feature>
<dbReference type="AlphaFoldDB" id="A0A1H5SSH9"/>
<comment type="subcellular location">
    <subcellularLocation>
        <location evidence="1">Cell inner membrane</location>
        <topology evidence="1">Multi-pass membrane protein</topology>
    </subcellularLocation>
    <subcellularLocation>
        <location evidence="8">Cell membrane</location>
        <topology evidence="8">Multi-pass membrane protein</topology>
    </subcellularLocation>
</comment>
<feature type="transmembrane region" description="Helical" evidence="8">
    <location>
        <begin position="208"/>
        <end position="230"/>
    </location>
</feature>
<feature type="transmembrane region" description="Helical" evidence="8">
    <location>
        <begin position="250"/>
        <end position="268"/>
    </location>
</feature>
<dbReference type="Gene3D" id="1.10.3720.10">
    <property type="entry name" value="MetI-like"/>
    <property type="match status" value="2"/>
</dbReference>
<proteinExistence type="inferred from homology"/>
<evidence type="ECO:0000313" key="10">
    <source>
        <dbReference type="EMBL" id="QCC47496.1"/>
    </source>
</evidence>
<feature type="transmembrane region" description="Helical" evidence="8">
    <location>
        <begin position="452"/>
        <end position="474"/>
    </location>
</feature>
<keyword evidence="2 8" id="KW-0813">Transport</keyword>
<dbReference type="KEGG" id="hlm:DV707_07385"/>
<dbReference type="RefSeq" id="WP_103989902.1">
    <property type="nucleotide sequence ID" value="NZ_CP031311.1"/>
</dbReference>
<evidence type="ECO:0000256" key="8">
    <source>
        <dbReference type="RuleBase" id="RU363032"/>
    </source>
</evidence>
<dbReference type="SUPFAM" id="SSF161098">
    <property type="entry name" value="MetI-like"/>
    <property type="match status" value="2"/>
</dbReference>
<feature type="transmembrane region" description="Helical" evidence="8">
    <location>
        <begin position="149"/>
        <end position="169"/>
    </location>
</feature>
<dbReference type="EMBL" id="FNVN01000001">
    <property type="protein sequence ID" value="SEF53583.1"/>
    <property type="molecule type" value="Genomic_DNA"/>
</dbReference>